<dbReference type="Proteomes" id="UP000639396">
    <property type="component" value="Unassembled WGS sequence"/>
</dbReference>
<accession>A0A927CHS7</accession>
<protein>
    <submittedName>
        <fullName evidence="2">Uncharacterized protein</fullName>
    </submittedName>
</protein>
<reference evidence="2" key="1">
    <citation type="submission" date="2020-09" db="EMBL/GenBank/DDBJ databases">
        <title>A novel bacterium of genus Paenibacillus, isolated from South China Sea.</title>
        <authorList>
            <person name="Huang H."/>
            <person name="Mo K."/>
            <person name="Hu Y."/>
        </authorList>
    </citation>
    <scope>NUCLEOTIDE SEQUENCE</scope>
    <source>
        <strain evidence="2">IB182363</strain>
    </source>
</reference>
<comment type="caution">
    <text evidence="2">The sequence shown here is derived from an EMBL/GenBank/DDBJ whole genome shotgun (WGS) entry which is preliminary data.</text>
</comment>
<evidence type="ECO:0000256" key="1">
    <source>
        <dbReference type="SAM" id="MobiDB-lite"/>
    </source>
</evidence>
<dbReference type="RefSeq" id="WP_190932469.1">
    <property type="nucleotide sequence ID" value="NZ_JACXJA010000074.1"/>
</dbReference>
<feature type="region of interest" description="Disordered" evidence="1">
    <location>
        <begin position="1"/>
        <end position="32"/>
    </location>
</feature>
<keyword evidence="3" id="KW-1185">Reference proteome</keyword>
<gene>
    <name evidence="2" type="ORF">IDH45_33305</name>
</gene>
<evidence type="ECO:0000313" key="3">
    <source>
        <dbReference type="Proteomes" id="UP000639396"/>
    </source>
</evidence>
<feature type="compositionally biased region" description="Polar residues" evidence="1">
    <location>
        <begin position="1"/>
        <end position="16"/>
    </location>
</feature>
<sequence length="151" mass="17598">MNWTSQANRSRLTNRNDAPDMEHMERTAGPEKDTYLVSVSNLSVVRIDPGTEPIHSEYEFTIEATEQEAGRLSQLMETQRADDFSTFVRTPIPYKSADRDEATKDYNEQLLRVYSYLYELGTPRTRDHIERTGLLAKLRHPDYSHPGYRDR</sequence>
<name>A0A927CHS7_9BACL</name>
<feature type="compositionally biased region" description="Basic and acidic residues" evidence="1">
    <location>
        <begin position="17"/>
        <end position="32"/>
    </location>
</feature>
<proteinExistence type="predicted"/>
<dbReference type="EMBL" id="JACXJA010000074">
    <property type="protein sequence ID" value="MBD2866858.1"/>
    <property type="molecule type" value="Genomic_DNA"/>
</dbReference>
<dbReference type="AlphaFoldDB" id="A0A927CHS7"/>
<evidence type="ECO:0000313" key="2">
    <source>
        <dbReference type="EMBL" id="MBD2866858.1"/>
    </source>
</evidence>
<organism evidence="2 3">
    <name type="scientific">Paenibacillus oceani</name>
    <dbReference type="NCBI Taxonomy" id="2772510"/>
    <lineage>
        <taxon>Bacteria</taxon>
        <taxon>Bacillati</taxon>
        <taxon>Bacillota</taxon>
        <taxon>Bacilli</taxon>
        <taxon>Bacillales</taxon>
        <taxon>Paenibacillaceae</taxon>
        <taxon>Paenibacillus</taxon>
    </lineage>
</organism>